<dbReference type="Proteomes" id="UP000588112">
    <property type="component" value="Unassembled WGS sequence"/>
</dbReference>
<dbReference type="EMBL" id="JACHBR010000002">
    <property type="protein sequence ID" value="MBB5630841.1"/>
    <property type="molecule type" value="Genomic_DNA"/>
</dbReference>
<gene>
    <name evidence="3" type="ORF">BJ981_006605</name>
</gene>
<organism evidence="3 4">
    <name type="scientific">Sphaerisporangium krabiense</name>
    <dbReference type="NCBI Taxonomy" id="763782"/>
    <lineage>
        <taxon>Bacteria</taxon>
        <taxon>Bacillati</taxon>
        <taxon>Actinomycetota</taxon>
        <taxon>Actinomycetes</taxon>
        <taxon>Streptosporangiales</taxon>
        <taxon>Streptosporangiaceae</taxon>
        <taxon>Sphaerisporangium</taxon>
    </lineage>
</organism>
<comment type="caution">
    <text evidence="3">The sequence shown here is derived from an EMBL/GenBank/DDBJ whole genome shotgun (WGS) entry which is preliminary data.</text>
</comment>
<keyword evidence="2" id="KW-0472">Membrane</keyword>
<accession>A0A7W8ZB86</accession>
<evidence type="ECO:0000313" key="4">
    <source>
        <dbReference type="Proteomes" id="UP000588112"/>
    </source>
</evidence>
<proteinExistence type="predicted"/>
<sequence length="157" mass="16859">MKRAVLGAMTVGTVGIGVTRWMGRRRTKARAAREAGRWMVVTVNLHPEEVVPGGRLPEPLAALGDTIEVQVREAPGDRGTELAARPLTRTPSGTEEVLARLAGTDPRQAVRRALRESKCLLETGEILRPDMEPSPPTTPGGRLVDVASRRGAGEGRL</sequence>
<dbReference type="AlphaFoldDB" id="A0A7W8ZB86"/>
<dbReference type="Gene3D" id="3.30.530.20">
    <property type="match status" value="1"/>
</dbReference>
<name>A0A7W8ZB86_9ACTN</name>
<feature type="region of interest" description="Disordered" evidence="1">
    <location>
        <begin position="125"/>
        <end position="157"/>
    </location>
</feature>
<reference evidence="3 4" key="1">
    <citation type="submission" date="2020-08" db="EMBL/GenBank/DDBJ databases">
        <title>Sequencing the genomes of 1000 actinobacteria strains.</title>
        <authorList>
            <person name="Klenk H.-P."/>
        </authorList>
    </citation>
    <scope>NUCLEOTIDE SEQUENCE [LARGE SCALE GENOMIC DNA]</scope>
    <source>
        <strain evidence="3 4">DSM 45790</strain>
    </source>
</reference>
<evidence type="ECO:0000256" key="1">
    <source>
        <dbReference type="SAM" id="MobiDB-lite"/>
    </source>
</evidence>
<evidence type="ECO:0000313" key="3">
    <source>
        <dbReference type="EMBL" id="MBB5630841.1"/>
    </source>
</evidence>
<evidence type="ECO:0000256" key="2">
    <source>
        <dbReference type="SAM" id="Phobius"/>
    </source>
</evidence>
<keyword evidence="2" id="KW-0812">Transmembrane</keyword>
<keyword evidence="2" id="KW-1133">Transmembrane helix</keyword>
<dbReference type="InterPro" id="IPR023393">
    <property type="entry name" value="START-like_dom_sf"/>
</dbReference>
<keyword evidence="4" id="KW-1185">Reference proteome</keyword>
<protein>
    <submittedName>
        <fullName evidence="3">Uncharacterized protein</fullName>
    </submittedName>
</protein>
<feature type="compositionally biased region" description="Basic and acidic residues" evidence="1">
    <location>
        <begin position="147"/>
        <end position="157"/>
    </location>
</feature>
<feature type="transmembrane region" description="Helical" evidence="2">
    <location>
        <begin position="6"/>
        <end position="23"/>
    </location>
</feature>
<feature type="region of interest" description="Disordered" evidence="1">
    <location>
        <begin position="73"/>
        <end position="92"/>
    </location>
</feature>